<proteinExistence type="predicted"/>
<accession>A0A922L3E0</accession>
<reference evidence="1" key="2">
    <citation type="journal article" date="2022" name="Res Sq">
        <title>Comparative Genomics Reveals Insights into the Divergent Evolution of Astigmatic Mites and Household Pest Adaptations.</title>
        <authorList>
            <person name="Xiong Q."/>
            <person name="Wan A.T.-Y."/>
            <person name="Liu X.-Y."/>
            <person name="Fung C.S.-H."/>
            <person name="Xiao X."/>
            <person name="Malainual N."/>
            <person name="Hou J."/>
            <person name="Wang L."/>
            <person name="Wang M."/>
            <person name="Yang K."/>
            <person name="Cui Y."/>
            <person name="Leung E."/>
            <person name="Nong W."/>
            <person name="Shin S.-K."/>
            <person name="Au S."/>
            <person name="Jeong K.Y."/>
            <person name="Chew F.T."/>
            <person name="Hui J."/>
            <person name="Leung T.F."/>
            <person name="Tungtrongchitr A."/>
            <person name="Zhong N."/>
            <person name="Liu Z."/>
            <person name="Tsui S."/>
        </authorList>
    </citation>
    <scope>NUCLEOTIDE SEQUENCE</scope>
    <source>
        <strain evidence="1">Derf</strain>
        <tissue evidence="1">Whole organism</tissue>
    </source>
</reference>
<keyword evidence="2" id="KW-1185">Reference proteome</keyword>
<gene>
    <name evidence="1" type="ORF">DERF_007182</name>
</gene>
<dbReference type="Proteomes" id="UP000790347">
    <property type="component" value="Unassembled WGS sequence"/>
</dbReference>
<dbReference type="AlphaFoldDB" id="A0A922L3E0"/>
<comment type="caution">
    <text evidence="1">The sequence shown here is derived from an EMBL/GenBank/DDBJ whole genome shotgun (WGS) entry which is preliminary data.</text>
</comment>
<evidence type="ECO:0000313" key="1">
    <source>
        <dbReference type="EMBL" id="KAH9516446.1"/>
    </source>
</evidence>
<evidence type="ECO:0000313" key="2">
    <source>
        <dbReference type="Proteomes" id="UP000790347"/>
    </source>
</evidence>
<protein>
    <submittedName>
        <fullName evidence="1">Uncharacterized protein</fullName>
    </submittedName>
</protein>
<reference evidence="1" key="1">
    <citation type="submission" date="2013-05" db="EMBL/GenBank/DDBJ databases">
        <authorList>
            <person name="Yim A.K.Y."/>
            <person name="Chan T.F."/>
            <person name="Ji K.M."/>
            <person name="Liu X.Y."/>
            <person name="Zhou J.W."/>
            <person name="Li R.Q."/>
            <person name="Yang K.Y."/>
            <person name="Li J."/>
            <person name="Li M."/>
            <person name="Law P.T.W."/>
            <person name="Wu Y.L."/>
            <person name="Cai Z.L."/>
            <person name="Qin H."/>
            <person name="Bao Y."/>
            <person name="Leung R.K.K."/>
            <person name="Ng P.K.S."/>
            <person name="Zou J."/>
            <person name="Zhong X.J."/>
            <person name="Ran P.X."/>
            <person name="Zhong N.S."/>
            <person name="Liu Z.G."/>
            <person name="Tsui S.K.W."/>
        </authorList>
    </citation>
    <scope>NUCLEOTIDE SEQUENCE</scope>
    <source>
        <strain evidence="1">Derf</strain>
        <tissue evidence="1">Whole organism</tissue>
    </source>
</reference>
<name>A0A922L3E0_DERFA</name>
<sequence length="71" mass="8218">MEKQGESLLKRKQMLKAEREKLSLNPLFNYILGKDHVVKKINSSKIGDLKFELDGVLLIVMLVNIPNDYFL</sequence>
<dbReference type="EMBL" id="ASGP02000003">
    <property type="protein sequence ID" value="KAH9516446.1"/>
    <property type="molecule type" value="Genomic_DNA"/>
</dbReference>
<organism evidence="1 2">
    <name type="scientific">Dermatophagoides farinae</name>
    <name type="common">American house dust mite</name>
    <dbReference type="NCBI Taxonomy" id="6954"/>
    <lineage>
        <taxon>Eukaryota</taxon>
        <taxon>Metazoa</taxon>
        <taxon>Ecdysozoa</taxon>
        <taxon>Arthropoda</taxon>
        <taxon>Chelicerata</taxon>
        <taxon>Arachnida</taxon>
        <taxon>Acari</taxon>
        <taxon>Acariformes</taxon>
        <taxon>Sarcoptiformes</taxon>
        <taxon>Astigmata</taxon>
        <taxon>Psoroptidia</taxon>
        <taxon>Analgoidea</taxon>
        <taxon>Pyroglyphidae</taxon>
        <taxon>Dermatophagoidinae</taxon>
        <taxon>Dermatophagoides</taxon>
    </lineage>
</organism>